<protein>
    <recommendedName>
        <fullName evidence="1">Protein NO VEIN C-terminal domain-containing protein</fullName>
    </recommendedName>
</protein>
<dbReference type="AlphaFoldDB" id="A0A1I4L5C2"/>
<sequence length="338" mass="37138">MTAEPMVFVNIGWMKDYAGPSTSDTPVGGHGYLKDGNIGHEVFNFAFLNGKVYGYVPRSARINLKNLGGSSSDESVKSVTVVWIARNPSDKKTYIVGWYKNASVFKDNNHIKLKRSKDFNIGYQIEAPADKATLLPIDRRLFRIPTAKEEGNLGQSPVWYGGKDEFRAAVASYVAADGVFAQKPNAGSKGSKHQTDPELRKRIELAAVRHATAYYRSRAGGFQAVDSVEKDGVGWDLNVTAPTGAVLKVEVKGLSGRNLVVELTPNEFAKMKSTEHRAQYIIYVVTEALTSEARSHIFRHNAEASKGGDLVWATADGRQLKIEPIIAARLSARYETIT</sequence>
<reference evidence="3" key="1">
    <citation type="submission" date="2016-10" db="EMBL/GenBank/DDBJ databases">
        <authorList>
            <person name="Varghese N."/>
            <person name="Submissions S."/>
        </authorList>
    </citation>
    <scope>NUCLEOTIDE SEQUENCE [LARGE SCALE GENOMIC DNA]</scope>
    <source>
        <strain evidence="3">CGMCC 1.6474</strain>
    </source>
</reference>
<name>A0A1I4L5C2_9HYPH</name>
<dbReference type="OrthoDB" id="9802640at2"/>
<evidence type="ECO:0000259" key="1">
    <source>
        <dbReference type="Pfam" id="PF13020"/>
    </source>
</evidence>
<evidence type="ECO:0000313" key="2">
    <source>
        <dbReference type="EMBL" id="SFL86069.1"/>
    </source>
</evidence>
<feature type="domain" description="Protein NO VEIN C-terminal" evidence="1">
    <location>
        <begin position="204"/>
        <end position="291"/>
    </location>
</feature>
<organism evidence="2 3">
    <name type="scientific">Methylorubrum salsuginis</name>
    <dbReference type="NCBI Taxonomy" id="414703"/>
    <lineage>
        <taxon>Bacteria</taxon>
        <taxon>Pseudomonadati</taxon>
        <taxon>Pseudomonadota</taxon>
        <taxon>Alphaproteobacteria</taxon>
        <taxon>Hyphomicrobiales</taxon>
        <taxon>Methylobacteriaceae</taxon>
        <taxon>Methylorubrum</taxon>
    </lineage>
</organism>
<gene>
    <name evidence="2" type="ORF">SAMN04488125_12762</name>
</gene>
<dbReference type="Pfam" id="PF13020">
    <property type="entry name" value="NOV_C"/>
    <property type="match status" value="1"/>
</dbReference>
<proteinExistence type="predicted"/>
<dbReference type="EMBL" id="FOSV01000027">
    <property type="protein sequence ID" value="SFL86069.1"/>
    <property type="molecule type" value="Genomic_DNA"/>
</dbReference>
<evidence type="ECO:0000313" key="3">
    <source>
        <dbReference type="Proteomes" id="UP000198804"/>
    </source>
</evidence>
<dbReference type="Proteomes" id="UP000198804">
    <property type="component" value="Unassembled WGS sequence"/>
</dbReference>
<dbReference type="RefSeq" id="WP_091951182.1">
    <property type="nucleotide sequence ID" value="NZ_FOSV01000027.1"/>
</dbReference>
<dbReference type="InterPro" id="IPR024975">
    <property type="entry name" value="NOV_C"/>
</dbReference>
<keyword evidence="3" id="KW-1185">Reference proteome</keyword>
<accession>A0A1I4L5C2</accession>